<evidence type="ECO:0000256" key="1">
    <source>
        <dbReference type="SAM" id="Phobius"/>
    </source>
</evidence>
<keyword evidence="1" id="KW-0472">Membrane</keyword>
<feature type="transmembrane region" description="Helical" evidence="1">
    <location>
        <begin position="82"/>
        <end position="105"/>
    </location>
</feature>
<name>A0A9W6FJJ9_XANFL</name>
<keyword evidence="5" id="KW-1185">Reference proteome</keyword>
<sequence>MRLGGALAFLFWCACGIAALPLAGLFTLISALGVTGARSALFDSFAGAGVPQQVLRLGLMPQVVLFGWAVTMVVLTVARARIALLVLPWLLVLWLATTGYSQFAIRDAIAPDGADLGAFAALMPGLLAQAAGVAAFFGYFREGVRPQSFYRR</sequence>
<evidence type="ECO:0000313" key="5">
    <source>
        <dbReference type="Proteomes" id="UP001245370"/>
    </source>
</evidence>
<dbReference type="EMBL" id="JAVDPY010000001">
    <property type="protein sequence ID" value="MDR6331887.1"/>
    <property type="molecule type" value="Genomic_DNA"/>
</dbReference>
<dbReference type="AlphaFoldDB" id="A0A9W6FJJ9"/>
<comment type="caution">
    <text evidence="2">The sequence shown here is derived from an EMBL/GenBank/DDBJ whole genome shotgun (WGS) entry which is preliminary data.</text>
</comment>
<dbReference type="Proteomes" id="UP001144397">
    <property type="component" value="Unassembled WGS sequence"/>
</dbReference>
<evidence type="ECO:0000313" key="3">
    <source>
        <dbReference type="EMBL" id="MDR6331887.1"/>
    </source>
</evidence>
<dbReference type="EMBL" id="BSDO01000002">
    <property type="protein sequence ID" value="GLI22320.1"/>
    <property type="molecule type" value="Genomic_DNA"/>
</dbReference>
<feature type="transmembrane region" description="Helical" evidence="1">
    <location>
        <begin position="117"/>
        <end position="140"/>
    </location>
</feature>
<organism evidence="2 4">
    <name type="scientific">Xanthobacter flavus</name>
    <dbReference type="NCBI Taxonomy" id="281"/>
    <lineage>
        <taxon>Bacteria</taxon>
        <taxon>Pseudomonadati</taxon>
        <taxon>Pseudomonadota</taxon>
        <taxon>Alphaproteobacteria</taxon>
        <taxon>Hyphomicrobiales</taxon>
        <taxon>Xanthobacteraceae</taxon>
        <taxon>Xanthobacter</taxon>
    </lineage>
</organism>
<protein>
    <recommendedName>
        <fullName evidence="6">Transmembrane protein</fullName>
    </recommendedName>
</protein>
<keyword evidence="1" id="KW-1133">Transmembrane helix</keyword>
<evidence type="ECO:0000313" key="2">
    <source>
        <dbReference type="EMBL" id="GLI22320.1"/>
    </source>
</evidence>
<accession>A0A9W6FJJ9</accession>
<evidence type="ECO:0008006" key="6">
    <source>
        <dbReference type="Google" id="ProtNLM"/>
    </source>
</evidence>
<keyword evidence="1" id="KW-0812">Transmembrane</keyword>
<reference evidence="3 5" key="2">
    <citation type="submission" date="2023-07" db="EMBL/GenBank/DDBJ databases">
        <title>Genomic Encyclopedia of Type Strains, Phase IV (KMG-IV): sequencing the most valuable type-strain genomes for metagenomic binning, comparative biology and taxonomic classification.</title>
        <authorList>
            <person name="Goeker M."/>
        </authorList>
    </citation>
    <scope>NUCLEOTIDE SEQUENCE [LARGE SCALE GENOMIC DNA]</scope>
    <source>
        <strain evidence="3 5">DSM 338</strain>
    </source>
</reference>
<dbReference type="PROSITE" id="PS51257">
    <property type="entry name" value="PROKAR_LIPOPROTEIN"/>
    <property type="match status" value="1"/>
</dbReference>
<reference evidence="2" key="1">
    <citation type="submission" date="2022-12" db="EMBL/GenBank/DDBJ databases">
        <title>Reference genome sequencing for broad-spectrum identification of bacterial and archaeal isolates by mass spectrometry.</title>
        <authorList>
            <person name="Sekiguchi Y."/>
            <person name="Tourlousse D.M."/>
        </authorList>
    </citation>
    <scope>NUCLEOTIDE SEQUENCE</scope>
    <source>
        <strain evidence="2">301</strain>
    </source>
</reference>
<evidence type="ECO:0000313" key="4">
    <source>
        <dbReference type="Proteomes" id="UP001144397"/>
    </source>
</evidence>
<gene>
    <name evidence="3" type="ORF">GGQ86_000334</name>
    <name evidence="2" type="ORF">XFLAVUS301_19940</name>
</gene>
<proteinExistence type="predicted"/>
<dbReference type="Proteomes" id="UP001245370">
    <property type="component" value="Unassembled WGS sequence"/>
</dbReference>
<dbReference type="RefSeq" id="WP_281807363.1">
    <property type="nucleotide sequence ID" value="NZ_BSDO01000002.1"/>
</dbReference>
<feature type="transmembrane region" description="Helical" evidence="1">
    <location>
        <begin position="55"/>
        <end position="75"/>
    </location>
</feature>
<dbReference type="GeneID" id="95762785"/>